<evidence type="ECO:0000313" key="3">
    <source>
        <dbReference type="Proteomes" id="UP001054902"/>
    </source>
</evidence>
<dbReference type="Proteomes" id="UP001054902">
    <property type="component" value="Unassembled WGS sequence"/>
</dbReference>
<dbReference type="AlphaFoldDB" id="A0AAD3D169"/>
<feature type="transmembrane region" description="Helical" evidence="1">
    <location>
        <begin position="176"/>
        <end position="201"/>
    </location>
</feature>
<organism evidence="2 3">
    <name type="scientific">Chaetoceros tenuissimus</name>
    <dbReference type="NCBI Taxonomy" id="426638"/>
    <lineage>
        <taxon>Eukaryota</taxon>
        <taxon>Sar</taxon>
        <taxon>Stramenopiles</taxon>
        <taxon>Ochrophyta</taxon>
        <taxon>Bacillariophyta</taxon>
        <taxon>Coscinodiscophyceae</taxon>
        <taxon>Chaetocerotophycidae</taxon>
        <taxon>Chaetocerotales</taxon>
        <taxon>Chaetocerotaceae</taxon>
        <taxon>Chaetoceros</taxon>
    </lineage>
</organism>
<protein>
    <recommendedName>
        <fullName evidence="4">DUF1772 domain-containing protein</fullName>
    </recommendedName>
</protein>
<sequence>MMNYGAAENSASNNLHLITITENQDLSVDNSAWEKVWLLDSHLEVVMLVSVILNSMAAGIIFIFSNTVMPSLATLNADVGINIMNTINTIIVNPLFIIAFFGGLVSAYPTRVMMKNPDLYSKPARYYALASTVIFFLGEFMVTVTQNVPRNNALLVVDPESEDGQNYWEHNFLKRWIAWNTARGIFAAIAAALGGLSLCFMRKSPVE</sequence>
<name>A0AAD3D169_9STRA</name>
<keyword evidence="1" id="KW-1133">Transmembrane helix</keyword>
<gene>
    <name evidence="2" type="ORF">CTEN210_12208</name>
</gene>
<feature type="transmembrane region" description="Helical" evidence="1">
    <location>
        <begin position="126"/>
        <end position="145"/>
    </location>
</feature>
<evidence type="ECO:0000313" key="2">
    <source>
        <dbReference type="EMBL" id="GFH55732.1"/>
    </source>
</evidence>
<feature type="transmembrane region" description="Helical" evidence="1">
    <location>
        <begin position="85"/>
        <end position="105"/>
    </location>
</feature>
<keyword evidence="3" id="KW-1185">Reference proteome</keyword>
<proteinExistence type="predicted"/>
<feature type="transmembrane region" description="Helical" evidence="1">
    <location>
        <begin position="45"/>
        <end position="65"/>
    </location>
</feature>
<comment type="caution">
    <text evidence="2">The sequence shown here is derived from an EMBL/GenBank/DDBJ whole genome shotgun (WGS) entry which is preliminary data.</text>
</comment>
<accession>A0AAD3D169</accession>
<keyword evidence="1" id="KW-0472">Membrane</keyword>
<reference evidence="2 3" key="1">
    <citation type="journal article" date="2021" name="Sci. Rep.">
        <title>The genome of the diatom Chaetoceros tenuissimus carries an ancient integrated fragment of an extant virus.</title>
        <authorList>
            <person name="Hongo Y."/>
            <person name="Kimura K."/>
            <person name="Takaki Y."/>
            <person name="Yoshida Y."/>
            <person name="Baba S."/>
            <person name="Kobayashi G."/>
            <person name="Nagasaki K."/>
            <person name="Hano T."/>
            <person name="Tomaru Y."/>
        </authorList>
    </citation>
    <scope>NUCLEOTIDE SEQUENCE [LARGE SCALE GENOMIC DNA]</scope>
    <source>
        <strain evidence="2 3">NIES-3715</strain>
    </source>
</reference>
<keyword evidence="1" id="KW-0812">Transmembrane</keyword>
<evidence type="ECO:0000256" key="1">
    <source>
        <dbReference type="SAM" id="Phobius"/>
    </source>
</evidence>
<evidence type="ECO:0008006" key="4">
    <source>
        <dbReference type="Google" id="ProtNLM"/>
    </source>
</evidence>
<dbReference type="EMBL" id="BLLK01000051">
    <property type="protein sequence ID" value="GFH55732.1"/>
    <property type="molecule type" value="Genomic_DNA"/>
</dbReference>
<dbReference type="InterPro" id="IPR013901">
    <property type="entry name" value="Anthrone_oxy"/>
</dbReference>
<dbReference type="Pfam" id="PF08592">
    <property type="entry name" value="Anthrone_oxy"/>
    <property type="match status" value="1"/>
</dbReference>